<sequence>MDQHLAFSKNSERKDGVCLSTFAVPQPPCSSSGRKSDRHSWKQRTSRMSEKGSTSDMKNAMEGDGKRTRDQDHDSKMSDEHRDTDDSSEKTSSRMSRSPQKSSKKPKTVPVKVSLLDGSEYETGVEKSCKGQVLLDMVCDHLNLLEKDYFGLTFCDADSQKNWLDPSKEIKKQIRVGSWQFSFAVKFYPPDPSQLIEDITRYYLCLQLREDMLSGRLPCSFVTHALLGSYAVQAELGDYDPDEHGLDYISNFHFAPNQTRELEERVMELHRTYRGMSPAEAEVNFLENAKKLSMYGVDLHHAKDSEGIDIMLGVCSSGLLIYRDRLRINRFAWPKILKISYKRSNFYIKILIHFPFSPSPTSTHTHTPLHPQYEQFESTIGFKLPNHRASKRLWKVCIEHHTFFRLVSPEPPPKGFLVIGSKFRYSGRTQAQTRQASALIDRPAPQFERSASRRYLLSRSLEGASALGDTMDRLSQHTCSDPAHSLSRDDLDRDFMEPSPEQEMDQQQKQTLDKRSERDATPSKAMGEEPGSPLDSKAEDLAPRPKQEQFLDKPEDVLQKHQASINELKRALREPNSKLVHREKRLSVTSSGSTPEKKTASEEPIFIEEQDGCQTDSTLGSKEEKNKKSDRIESPLLQNEVDQAISGKICMARGGPIGSHSRKSNMNSMPSPEKPQRTKIYALKNEHIHETHSTGKNLNDNGLPHENHLENNIHANGYDEYPAETTWTERRFVGTTHVEDFWNYEEKHQGEVSPNAVIDKHMRDQYNGSRWERQSVESSDKKIKSKTTERKAVLRSDSVKSNTAEPEAKRVVPLKPERSKKLKGHGSKDQSERDALYSNLFDETKGTKSEESSGTEKLPAFCTRASVTSVTDSTAAAPKRDYTANGYVRETRKCSQTYRKQFQDTEDNTDQRLISADDDQVCFEDTSPLSDFPSNLIFSGFEQMTPLYSHVKPQKSREMRQKQTSPTDSSHSLLKSSSLESAQKKPSEPLPTPAIHAEPQEEVQREPWERRLGSVSEDDPDPDNLYFKETHLGIERKCSSITVSSTSSLEAEVDFTVLMDLQTGMEEFSRGMSELGEKDLSPELSDRAAHPAFMLGSEPIIIPQEKPTEILRSMEEPKPIIDQKTVEQRKPEPFVPKKAPRSVKAAQALKKESAELVQSFQSVRQDGSDTASVQLHSRESSDIIASQALRKTEVKIETQPNGSEVTTTIMEIADQDHGMSGLREAPFSVTERISPVSFGSLAREGSGSPLFVTENVTSATTHVTKTVKGGYSETRIEKRIIITGDDDVDQDQALAMAIKEAKQQHPDMLVTKAIVVRETESSKQDAHEQFKS</sequence>
<dbReference type="FunFam" id="3.10.20.90:FF:000002">
    <property type="entry name" value="Erythrocyte protein band 4.1-like 3"/>
    <property type="match status" value="1"/>
</dbReference>
<dbReference type="Pfam" id="PF08736">
    <property type="entry name" value="FA"/>
    <property type="match status" value="1"/>
</dbReference>
<feature type="region of interest" description="Disordered" evidence="6">
    <location>
        <begin position="655"/>
        <end position="675"/>
    </location>
</feature>
<proteinExistence type="predicted"/>
<dbReference type="InterPro" id="IPR000299">
    <property type="entry name" value="FERM_domain"/>
</dbReference>
<gene>
    <name evidence="8" type="ORF">KOW79_012872</name>
</gene>
<dbReference type="Pfam" id="PF09380">
    <property type="entry name" value="FERM_C"/>
    <property type="match status" value="1"/>
</dbReference>
<evidence type="ECO:0000313" key="9">
    <source>
        <dbReference type="Proteomes" id="UP000824219"/>
    </source>
</evidence>
<dbReference type="PRINTS" id="PR00661">
    <property type="entry name" value="ERMFAMILY"/>
</dbReference>
<dbReference type="Pfam" id="PF09379">
    <property type="entry name" value="FERM_N"/>
    <property type="match status" value="1"/>
</dbReference>
<reference evidence="8 9" key="1">
    <citation type="submission" date="2021-06" db="EMBL/GenBank/DDBJ databases">
        <title>Chromosome-level genome assembly of the red-tail catfish (Hemibagrus wyckioides).</title>
        <authorList>
            <person name="Shao F."/>
        </authorList>
    </citation>
    <scope>NUCLEOTIDE SEQUENCE [LARGE SCALE GENOMIC DNA]</scope>
    <source>
        <strain evidence="8">EC202008001</strain>
        <tissue evidence="8">Blood</tissue>
    </source>
</reference>
<dbReference type="InterPro" id="IPR019747">
    <property type="entry name" value="FERM_CS"/>
</dbReference>
<feature type="compositionally biased region" description="Basic and acidic residues" evidence="6">
    <location>
        <begin position="806"/>
        <end position="819"/>
    </location>
</feature>
<keyword evidence="3" id="KW-0597">Phosphoprotein</keyword>
<dbReference type="InterPro" id="IPR018979">
    <property type="entry name" value="FERM_N"/>
</dbReference>
<dbReference type="InterPro" id="IPR000798">
    <property type="entry name" value="Ez/rad/moesin-like"/>
</dbReference>
<feature type="compositionally biased region" description="Basic and acidic residues" evidence="6">
    <location>
        <begin position="567"/>
        <end position="576"/>
    </location>
</feature>
<dbReference type="SMART" id="SM01195">
    <property type="entry name" value="FA"/>
    <property type="match status" value="1"/>
</dbReference>
<feature type="compositionally biased region" description="Basic and acidic residues" evidence="6">
    <location>
        <begin position="826"/>
        <end position="835"/>
    </location>
</feature>
<dbReference type="OrthoDB" id="6589456at2759"/>
<evidence type="ECO:0000256" key="6">
    <source>
        <dbReference type="SAM" id="MobiDB-lite"/>
    </source>
</evidence>
<feature type="compositionally biased region" description="Basic and acidic residues" evidence="6">
    <location>
        <begin position="536"/>
        <end position="559"/>
    </location>
</feature>
<evidence type="ECO:0000256" key="1">
    <source>
        <dbReference type="ARBA" id="ARBA00004245"/>
    </source>
</evidence>
<dbReference type="Proteomes" id="UP000824219">
    <property type="component" value="Linkage Group LG15"/>
</dbReference>
<dbReference type="GO" id="GO:0030866">
    <property type="term" value="P:cortical actin cytoskeleton organization"/>
    <property type="evidence" value="ECO:0007669"/>
    <property type="project" value="InterPro"/>
</dbReference>
<dbReference type="PROSITE" id="PS50057">
    <property type="entry name" value="FERM_3"/>
    <property type="match status" value="1"/>
</dbReference>
<dbReference type="InterPro" id="IPR018980">
    <property type="entry name" value="FERM_PH-like_C"/>
</dbReference>
<feature type="domain" description="FERM" evidence="7">
    <location>
        <begin position="109"/>
        <end position="408"/>
    </location>
</feature>
<dbReference type="Gene3D" id="2.30.29.30">
    <property type="entry name" value="Pleckstrin-homology domain (PH domain)/Phosphotyrosine-binding domain (PTB)"/>
    <property type="match status" value="1"/>
</dbReference>
<dbReference type="FunFam" id="2.30.29.30:FF:000001">
    <property type="entry name" value="Erythrocyte membrane protein band 4.1"/>
    <property type="match status" value="1"/>
</dbReference>
<dbReference type="PROSITE" id="PS00661">
    <property type="entry name" value="FERM_2"/>
    <property type="match status" value="1"/>
</dbReference>
<dbReference type="InterPro" id="IPR014352">
    <property type="entry name" value="FERM/acyl-CoA-bd_prot_sf"/>
</dbReference>
<evidence type="ECO:0000256" key="3">
    <source>
        <dbReference type="ARBA" id="ARBA00022553"/>
    </source>
</evidence>
<dbReference type="SUPFAM" id="SSF47031">
    <property type="entry name" value="Second domain of FERM"/>
    <property type="match status" value="1"/>
</dbReference>
<dbReference type="SUPFAM" id="SSF50729">
    <property type="entry name" value="PH domain-like"/>
    <property type="match status" value="1"/>
</dbReference>
<dbReference type="FunFam" id="1.20.80.10:FF:000001">
    <property type="entry name" value="Erythrocyte membrane protein band 4.1"/>
    <property type="match status" value="1"/>
</dbReference>
<feature type="compositionally biased region" description="Basic and acidic residues" evidence="6">
    <location>
        <begin position="59"/>
        <end position="92"/>
    </location>
</feature>
<dbReference type="InterPro" id="IPR014847">
    <property type="entry name" value="FA"/>
</dbReference>
<dbReference type="Gene3D" id="3.10.20.90">
    <property type="entry name" value="Phosphatidylinositol 3-kinase Catalytic Subunit, Chain A, domain 1"/>
    <property type="match status" value="1"/>
</dbReference>
<comment type="caution">
    <text evidence="8">The sequence shown here is derived from an EMBL/GenBank/DDBJ whole genome shotgun (WGS) entry which is preliminary data.</text>
</comment>
<dbReference type="Pfam" id="PF04382">
    <property type="entry name" value="SAB"/>
    <property type="match status" value="1"/>
</dbReference>
<dbReference type="GO" id="GO:0003779">
    <property type="term" value="F:actin binding"/>
    <property type="evidence" value="ECO:0007669"/>
    <property type="project" value="UniProtKB-KW"/>
</dbReference>
<dbReference type="GO" id="GO:0005856">
    <property type="term" value="C:cytoskeleton"/>
    <property type="evidence" value="ECO:0007669"/>
    <property type="project" value="UniProtKB-SubCell"/>
</dbReference>
<dbReference type="InterPro" id="IPR019748">
    <property type="entry name" value="FERM_central"/>
</dbReference>
<keyword evidence="4" id="KW-0009">Actin-binding</keyword>
<dbReference type="Gene3D" id="1.20.80.10">
    <property type="match status" value="1"/>
</dbReference>
<feature type="compositionally biased region" description="Basic and acidic residues" evidence="6">
    <location>
        <begin position="486"/>
        <end position="496"/>
    </location>
</feature>
<dbReference type="PANTHER" id="PTHR23280">
    <property type="entry name" value="4.1 G PROTEIN"/>
    <property type="match status" value="1"/>
</dbReference>
<dbReference type="SMART" id="SM01196">
    <property type="entry name" value="FERM_C"/>
    <property type="match status" value="1"/>
</dbReference>
<feature type="compositionally biased region" description="Low complexity" evidence="6">
    <location>
        <begin position="969"/>
        <end position="981"/>
    </location>
</feature>
<dbReference type="PANTHER" id="PTHR23280:SF24">
    <property type="entry name" value="BAND 4.1-LIKE PROTEIN 1"/>
    <property type="match status" value="1"/>
</dbReference>
<dbReference type="PRINTS" id="PR00935">
    <property type="entry name" value="BAND41"/>
</dbReference>
<keyword evidence="5" id="KW-0206">Cytoskeleton</keyword>
<dbReference type="PROSITE" id="PS00660">
    <property type="entry name" value="FERM_1"/>
    <property type="match status" value="1"/>
</dbReference>
<dbReference type="InterPro" id="IPR019749">
    <property type="entry name" value="Band_41_domain"/>
</dbReference>
<feature type="region of interest" description="Disordered" evidence="6">
    <location>
        <begin position="764"/>
        <end position="835"/>
    </location>
</feature>
<name>A0A9D3NJE6_9TELE</name>
<organism evidence="8 9">
    <name type="scientific">Hemibagrus wyckioides</name>
    <dbReference type="NCBI Taxonomy" id="337641"/>
    <lineage>
        <taxon>Eukaryota</taxon>
        <taxon>Metazoa</taxon>
        <taxon>Chordata</taxon>
        <taxon>Craniata</taxon>
        <taxon>Vertebrata</taxon>
        <taxon>Euteleostomi</taxon>
        <taxon>Actinopterygii</taxon>
        <taxon>Neopterygii</taxon>
        <taxon>Teleostei</taxon>
        <taxon>Ostariophysi</taxon>
        <taxon>Siluriformes</taxon>
        <taxon>Bagridae</taxon>
        <taxon>Hemibagrus</taxon>
    </lineage>
</organism>
<dbReference type="InterPro" id="IPR011993">
    <property type="entry name" value="PH-like_dom_sf"/>
</dbReference>
<dbReference type="EMBL" id="JAHKSW010000015">
    <property type="protein sequence ID" value="KAG7323170.1"/>
    <property type="molecule type" value="Genomic_DNA"/>
</dbReference>
<feature type="compositionally biased region" description="Basic and acidic residues" evidence="6">
    <location>
        <begin position="998"/>
        <end position="1012"/>
    </location>
</feature>
<dbReference type="Pfam" id="PF00373">
    <property type="entry name" value="FERM_M"/>
    <property type="match status" value="1"/>
</dbReference>
<evidence type="ECO:0000256" key="4">
    <source>
        <dbReference type="ARBA" id="ARBA00023203"/>
    </source>
</evidence>
<feature type="compositionally biased region" description="Basic and acidic residues" evidence="6">
    <location>
        <begin position="764"/>
        <end position="798"/>
    </location>
</feature>
<protein>
    <recommendedName>
        <fullName evidence="7">FERM domain-containing protein</fullName>
    </recommendedName>
</protein>
<dbReference type="InterPro" id="IPR007477">
    <property type="entry name" value="SAB_dom"/>
</dbReference>
<evidence type="ECO:0000256" key="5">
    <source>
        <dbReference type="ARBA" id="ARBA00023212"/>
    </source>
</evidence>
<dbReference type="InterPro" id="IPR035963">
    <property type="entry name" value="FERM_2"/>
</dbReference>
<dbReference type="GO" id="GO:0031032">
    <property type="term" value="P:actomyosin structure organization"/>
    <property type="evidence" value="ECO:0007669"/>
    <property type="project" value="TreeGrafter"/>
</dbReference>
<keyword evidence="2" id="KW-0963">Cytoplasm</keyword>
<dbReference type="GO" id="GO:0005198">
    <property type="term" value="F:structural molecule activity"/>
    <property type="evidence" value="ECO:0007669"/>
    <property type="project" value="InterPro"/>
</dbReference>
<keyword evidence="9" id="KW-1185">Reference proteome</keyword>
<dbReference type="SUPFAM" id="SSF54236">
    <property type="entry name" value="Ubiquitin-like"/>
    <property type="match status" value="1"/>
</dbReference>
<accession>A0A9D3NJE6</accession>
<dbReference type="InterPro" id="IPR029071">
    <property type="entry name" value="Ubiquitin-like_domsf"/>
</dbReference>
<dbReference type="InterPro" id="IPR008379">
    <property type="entry name" value="Band_4.1_C"/>
</dbReference>
<dbReference type="CDD" id="cd13184">
    <property type="entry name" value="FERM_C_4_1_family"/>
    <property type="match status" value="1"/>
</dbReference>
<evidence type="ECO:0000259" key="7">
    <source>
        <dbReference type="PROSITE" id="PS50057"/>
    </source>
</evidence>
<dbReference type="CDD" id="cd14473">
    <property type="entry name" value="FERM_B-lobe"/>
    <property type="match status" value="1"/>
</dbReference>
<dbReference type="GO" id="GO:0005886">
    <property type="term" value="C:plasma membrane"/>
    <property type="evidence" value="ECO:0007669"/>
    <property type="project" value="TreeGrafter"/>
</dbReference>
<feature type="compositionally biased region" description="Basic and acidic residues" evidence="6">
    <location>
        <begin position="621"/>
        <end position="633"/>
    </location>
</feature>
<dbReference type="Pfam" id="PF05902">
    <property type="entry name" value="4_1_CTD"/>
    <property type="match status" value="1"/>
</dbReference>
<evidence type="ECO:0000256" key="2">
    <source>
        <dbReference type="ARBA" id="ARBA00022490"/>
    </source>
</evidence>
<feature type="region of interest" description="Disordered" evidence="6">
    <location>
        <begin position="951"/>
        <end position="1024"/>
    </location>
</feature>
<feature type="region of interest" description="Disordered" evidence="6">
    <location>
        <begin position="474"/>
        <end position="634"/>
    </location>
</feature>
<feature type="compositionally biased region" description="Basic and acidic residues" evidence="6">
    <location>
        <begin position="511"/>
        <end position="521"/>
    </location>
</feature>
<evidence type="ECO:0000313" key="8">
    <source>
        <dbReference type="EMBL" id="KAG7323170.1"/>
    </source>
</evidence>
<dbReference type="SMART" id="SM00295">
    <property type="entry name" value="B41"/>
    <property type="match status" value="1"/>
</dbReference>
<feature type="region of interest" description="Disordered" evidence="6">
    <location>
        <begin position="1116"/>
        <end position="1142"/>
    </location>
</feature>
<comment type="subcellular location">
    <subcellularLocation>
        <location evidence="1">Cytoplasm</location>
        <location evidence="1">Cytoskeleton</location>
    </subcellularLocation>
</comment>
<feature type="compositionally biased region" description="Basic and acidic residues" evidence="6">
    <location>
        <begin position="1116"/>
        <end position="1132"/>
    </location>
</feature>
<feature type="region of interest" description="Disordered" evidence="6">
    <location>
        <begin position="1"/>
        <end position="111"/>
    </location>
</feature>